<protein>
    <submittedName>
        <fullName evidence="1">Uncharacterized protein</fullName>
    </submittedName>
</protein>
<organism evidence="1">
    <name type="scientific">Pithovirus LCPAC401</name>
    <dbReference type="NCBI Taxonomy" id="2506595"/>
    <lineage>
        <taxon>Viruses</taxon>
        <taxon>Pithoviruses</taxon>
    </lineage>
</organism>
<gene>
    <name evidence="1" type="ORF">LCPAC401_01180</name>
</gene>
<name>A0A481ZBE6_9VIRU</name>
<dbReference type="EMBL" id="MK500578">
    <property type="protein sequence ID" value="QBK92480.1"/>
    <property type="molecule type" value="Genomic_DNA"/>
</dbReference>
<evidence type="ECO:0000313" key="1">
    <source>
        <dbReference type="EMBL" id="QBK92480.1"/>
    </source>
</evidence>
<proteinExistence type="predicted"/>
<sequence length="286" mass="34039">MCGRESLWQTKVWNDFGIEKKYWDTWRKTAENLFKMKMINLNKKWVNDMTYKEIINYIANRTEFETEEKLNIDRRMIHGNRMGKYGINELRDFITKLGETPIATDREYILINQLDVILNINITGLIDTQMQYLPSVILLSKGTLEAMIGRYYHNHDQLEASITELVGRELTNEEFKIVQNTLTREFTIIILAANRYKMDDRYISKGHYLSLYNEVLHMGRTPVNDRYSEGFDLLHDLMDINLFIMSYTSYSDETINLLISRLNLRYYINRFPIEVNKSIAPKYNTF</sequence>
<reference evidence="1" key="1">
    <citation type="journal article" date="2019" name="MBio">
        <title>Virus Genomes from Deep Sea Sediments Expand the Ocean Megavirome and Support Independent Origins of Viral Gigantism.</title>
        <authorList>
            <person name="Backstrom D."/>
            <person name="Yutin N."/>
            <person name="Jorgensen S.L."/>
            <person name="Dharamshi J."/>
            <person name="Homa F."/>
            <person name="Zaremba-Niedwiedzka K."/>
            <person name="Spang A."/>
            <person name="Wolf Y.I."/>
            <person name="Koonin E.V."/>
            <person name="Ettema T.J."/>
        </authorList>
    </citation>
    <scope>NUCLEOTIDE SEQUENCE</scope>
</reference>
<accession>A0A481ZBE6</accession>